<keyword evidence="2" id="KW-1185">Reference proteome</keyword>
<evidence type="ECO:0000313" key="1">
    <source>
        <dbReference type="EMBL" id="VCW49228.1"/>
    </source>
</evidence>
<evidence type="ECO:0000313" key="2">
    <source>
        <dbReference type="Proteomes" id="UP000269945"/>
    </source>
</evidence>
<reference evidence="1 2" key="1">
    <citation type="submission" date="2018-10" db="EMBL/GenBank/DDBJ databases">
        <authorList>
            <person name="Ekblom R."/>
            <person name="Jareborg N."/>
        </authorList>
    </citation>
    <scope>NUCLEOTIDE SEQUENCE [LARGE SCALE GENOMIC DNA]</scope>
    <source>
        <tissue evidence="1">Muscle</tissue>
    </source>
</reference>
<accession>A0A9X9LCG0</accession>
<dbReference type="Proteomes" id="UP000269945">
    <property type="component" value="Unassembled WGS sequence"/>
</dbReference>
<dbReference type="AlphaFoldDB" id="A0A9X9LCG0"/>
<dbReference type="EMBL" id="CYRY02000230">
    <property type="protein sequence ID" value="VCW49228.1"/>
    <property type="molecule type" value="Genomic_DNA"/>
</dbReference>
<name>A0A9X9LCG0_GULGU</name>
<protein>
    <submittedName>
        <fullName evidence="1">Uncharacterized protein</fullName>
    </submittedName>
</protein>
<comment type="caution">
    <text evidence="1">The sequence shown here is derived from an EMBL/GenBank/DDBJ whole genome shotgun (WGS) entry which is preliminary data.</text>
</comment>
<organism evidence="1 2">
    <name type="scientific">Gulo gulo</name>
    <name type="common">Wolverine</name>
    <name type="synonym">Gluton</name>
    <dbReference type="NCBI Taxonomy" id="48420"/>
    <lineage>
        <taxon>Eukaryota</taxon>
        <taxon>Metazoa</taxon>
        <taxon>Chordata</taxon>
        <taxon>Craniata</taxon>
        <taxon>Vertebrata</taxon>
        <taxon>Euteleostomi</taxon>
        <taxon>Mammalia</taxon>
        <taxon>Eutheria</taxon>
        <taxon>Laurasiatheria</taxon>
        <taxon>Carnivora</taxon>
        <taxon>Caniformia</taxon>
        <taxon>Musteloidea</taxon>
        <taxon>Mustelidae</taxon>
        <taxon>Guloninae</taxon>
        <taxon>Gulo</taxon>
    </lineage>
</organism>
<sequence length="34" mass="4006">MLPFLWKKAIGRSGFLHHRQGYVQEVSILVDDYT</sequence>
<gene>
    <name evidence="1" type="ORF">BN2614_LOCUS2</name>
</gene>
<proteinExistence type="predicted"/>